<dbReference type="EMBL" id="JAEUBG010002873">
    <property type="protein sequence ID" value="KAH3683918.1"/>
    <property type="molecule type" value="Genomic_DNA"/>
</dbReference>
<protein>
    <submittedName>
        <fullName evidence="1">Uncharacterized protein</fullName>
    </submittedName>
</protein>
<proteinExistence type="predicted"/>
<reference evidence="1" key="1">
    <citation type="journal article" date="2021" name="Open Biol.">
        <title>Shared evolutionary footprints suggest mitochondrial oxidative damage underlies multiple complex I losses in fungi.</title>
        <authorList>
            <person name="Schikora-Tamarit M.A."/>
            <person name="Marcet-Houben M."/>
            <person name="Nosek J."/>
            <person name="Gabaldon T."/>
        </authorList>
    </citation>
    <scope>NUCLEOTIDE SEQUENCE</scope>
    <source>
        <strain evidence="1">CBS2887</strain>
    </source>
</reference>
<reference evidence="1" key="2">
    <citation type="submission" date="2021-01" db="EMBL/GenBank/DDBJ databases">
        <authorList>
            <person name="Schikora-Tamarit M.A."/>
        </authorList>
    </citation>
    <scope>NUCLEOTIDE SEQUENCE</scope>
    <source>
        <strain evidence="1">CBS2887</strain>
    </source>
</reference>
<evidence type="ECO:0000313" key="2">
    <source>
        <dbReference type="Proteomes" id="UP000774326"/>
    </source>
</evidence>
<evidence type="ECO:0000313" key="1">
    <source>
        <dbReference type="EMBL" id="KAH3683918.1"/>
    </source>
</evidence>
<dbReference type="Proteomes" id="UP000774326">
    <property type="component" value="Unassembled WGS sequence"/>
</dbReference>
<comment type="caution">
    <text evidence="1">The sequence shown here is derived from an EMBL/GenBank/DDBJ whole genome shotgun (WGS) entry which is preliminary data.</text>
</comment>
<keyword evidence="2" id="KW-1185">Reference proteome</keyword>
<accession>A0A9P8Q4H5</accession>
<name>A0A9P8Q4H5_WICPI</name>
<sequence length="116" mass="12742">MTILKFDNWNKAALNCSNSALICSNSPASNFSNKPLVQNTLDQDLNTGFLPNGVVHNLTDPFDDLHVVGFQSLDLQSDGLRELVVETGVQSSENCIVLDLLNDGFVVDVFTIHVHR</sequence>
<dbReference type="AlphaFoldDB" id="A0A9P8Q4H5"/>
<organism evidence="1 2">
    <name type="scientific">Wickerhamomyces pijperi</name>
    <name type="common">Yeast</name>
    <name type="synonym">Pichia pijperi</name>
    <dbReference type="NCBI Taxonomy" id="599730"/>
    <lineage>
        <taxon>Eukaryota</taxon>
        <taxon>Fungi</taxon>
        <taxon>Dikarya</taxon>
        <taxon>Ascomycota</taxon>
        <taxon>Saccharomycotina</taxon>
        <taxon>Saccharomycetes</taxon>
        <taxon>Phaffomycetales</taxon>
        <taxon>Wickerhamomycetaceae</taxon>
        <taxon>Wickerhamomyces</taxon>
    </lineage>
</organism>
<gene>
    <name evidence="1" type="ORF">WICPIJ_005118</name>
</gene>